<feature type="transmembrane region" description="Helical" evidence="5">
    <location>
        <begin position="268"/>
        <end position="288"/>
    </location>
</feature>
<dbReference type="STRING" id="1296096.A0A1B9IAG4"/>
<gene>
    <name evidence="6" type="ORF">I206_01747</name>
    <name evidence="7" type="ORF">I206_103247</name>
</gene>
<dbReference type="Proteomes" id="UP000094020">
    <property type="component" value="Chromosome 4"/>
</dbReference>
<evidence type="ECO:0000313" key="7">
    <source>
        <dbReference type="EMBL" id="WWC69309.1"/>
    </source>
</evidence>
<feature type="transmembrane region" description="Helical" evidence="5">
    <location>
        <begin position="65"/>
        <end position="84"/>
    </location>
</feature>
<keyword evidence="3 5" id="KW-1133">Transmembrane helix</keyword>
<dbReference type="AlphaFoldDB" id="A0A1B9IAG4"/>
<evidence type="ECO:0000313" key="8">
    <source>
        <dbReference type="Proteomes" id="UP000094020"/>
    </source>
</evidence>
<organism evidence="6">
    <name type="scientific">Kwoniella pini CBS 10737</name>
    <dbReference type="NCBI Taxonomy" id="1296096"/>
    <lineage>
        <taxon>Eukaryota</taxon>
        <taxon>Fungi</taxon>
        <taxon>Dikarya</taxon>
        <taxon>Basidiomycota</taxon>
        <taxon>Agaricomycotina</taxon>
        <taxon>Tremellomycetes</taxon>
        <taxon>Tremellales</taxon>
        <taxon>Cryptococcaceae</taxon>
        <taxon>Kwoniella</taxon>
    </lineage>
</organism>
<reference evidence="6" key="1">
    <citation type="submission" date="2013-07" db="EMBL/GenBank/DDBJ databases">
        <title>The Genome Sequence of Cryptococcus pinus CBS10737.</title>
        <authorList>
            <consortium name="The Broad Institute Genome Sequencing Platform"/>
            <person name="Cuomo C."/>
            <person name="Litvintseva A."/>
            <person name="Chen Y."/>
            <person name="Heitman J."/>
            <person name="Sun S."/>
            <person name="Springer D."/>
            <person name="Dromer F."/>
            <person name="Young S.K."/>
            <person name="Zeng Q."/>
            <person name="Gargeya S."/>
            <person name="Fitzgerald M."/>
            <person name="Abouelleil A."/>
            <person name="Alvarado L."/>
            <person name="Berlin A.M."/>
            <person name="Chapman S.B."/>
            <person name="Dewar J."/>
            <person name="Goldberg J."/>
            <person name="Griggs A."/>
            <person name="Gujja S."/>
            <person name="Hansen M."/>
            <person name="Howarth C."/>
            <person name="Imamovic A."/>
            <person name="Larimer J."/>
            <person name="McCowan C."/>
            <person name="Murphy C."/>
            <person name="Pearson M."/>
            <person name="Priest M."/>
            <person name="Roberts A."/>
            <person name="Saif S."/>
            <person name="Shea T."/>
            <person name="Sykes S."/>
            <person name="Wortman J."/>
            <person name="Nusbaum C."/>
            <person name="Birren B."/>
        </authorList>
    </citation>
    <scope>NUCLEOTIDE SEQUENCE [LARGE SCALE GENOMIC DNA]</scope>
    <source>
        <strain evidence="6">CBS 10737</strain>
    </source>
</reference>
<dbReference type="GO" id="GO:0016020">
    <property type="term" value="C:membrane"/>
    <property type="evidence" value="ECO:0007669"/>
    <property type="project" value="UniProtKB-SubCell"/>
</dbReference>
<keyword evidence="4 5" id="KW-0472">Membrane</keyword>
<feature type="transmembrane region" description="Helical" evidence="5">
    <location>
        <begin position="141"/>
        <end position="166"/>
    </location>
</feature>
<feature type="transmembrane region" description="Helical" evidence="5">
    <location>
        <begin position="186"/>
        <end position="210"/>
    </location>
</feature>
<proteinExistence type="predicted"/>
<dbReference type="KEGG" id="kpin:30170116"/>
<reference evidence="7" key="4">
    <citation type="submission" date="2024-02" db="EMBL/GenBank/DDBJ databases">
        <title>Comparative genomics of Cryptococcus and Kwoniella reveals pathogenesis evolution and contrasting modes of karyotype evolution via chromosome fusion or intercentromeric recombination.</title>
        <authorList>
            <person name="Coelho M.A."/>
            <person name="David-Palma M."/>
            <person name="Shea T."/>
            <person name="Bowers K."/>
            <person name="McGinley-Smith S."/>
            <person name="Mohammad A.W."/>
            <person name="Gnirke A."/>
            <person name="Yurkov A.M."/>
            <person name="Nowrousian M."/>
            <person name="Sun S."/>
            <person name="Cuomo C.A."/>
            <person name="Heitman J."/>
        </authorList>
    </citation>
    <scope>NUCLEOTIDE SEQUENCE</scope>
    <source>
        <strain evidence="7">CBS 10737</strain>
    </source>
</reference>
<keyword evidence="2 5" id="KW-0812">Transmembrane</keyword>
<sequence length="324" mass="36499">MSGTIYKGPINPNPKDDEASIIIYSYIPSLTLGIIGVLTFTIIVSFQLFYIFFNKNKNKNKNKTKWFHILLLIGSFMEIGGYSARLSSHKRPFVISSFVAQYFLIVVAPVLFSAAIYLSLSLAIRGYKGSEKLLIISPKKVLIFFVTADVITTIIQVVGAALIGSSESAKVRGNSSKVTPQQANNISLAGLSIQCFSFTIFLCILIFSIYKSYYLKNYLIQIQIKNIKQLRLFLNIILITSLLILIRTTFRLSEIGQGFFGFASTHEFLFGILEYLPVILTLFIWSLLPPSKFLKNLNDDRERLDSNLEGNEALQTTQIDQNRV</sequence>
<dbReference type="Pfam" id="PF04479">
    <property type="entry name" value="RTA1"/>
    <property type="match status" value="1"/>
</dbReference>
<dbReference type="PANTHER" id="PTHR31465">
    <property type="entry name" value="PROTEIN RTA1-RELATED"/>
    <property type="match status" value="1"/>
</dbReference>
<dbReference type="RefSeq" id="XP_019013676.1">
    <property type="nucleotide sequence ID" value="XM_019153515.1"/>
</dbReference>
<keyword evidence="8" id="KW-1185">Reference proteome</keyword>
<evidence type="ECO:0000256" key="2">
    <source>
        <dbReference type="ARBA" id="ARBA00022692"/>
    </source>
</evidence>
<dbReference type="EMBL" id="KI894008">
    <property type="protein sequence ID" value="OCF52457.1"/>
    <property type="molecule type" value="Genomic_DNA"/>
</dbReference>
<evidence type="ECO:0000256" key="1">
    <source>
        <dbReference type="ARBA" id="ARBA00004141"/>
    </source>
</evidence>
<reference evidence="7" key="2">
    <citation type="submission" date="2013-07" db="EMBL/GenBank/DDBJ databases">
        <authorList>
            <consortium name="The Broad Institute Genome Sequencing Platform"/>
            <person name="Cuomo C."/>
            <person name="Litvintseva A."/>
            <person name="Chen Y."/>
            <person name="Heitman J."/>
            <person name="Sun S."/>
            <person name="Springer D."/>
            <person name="Dromer F."/>
            <person name="Young S.K."/>
            <person name="Zeng Q."/>
            <person name="Gargeya S."/>
            <person name="Fitzgerald M."/>
            <person name="Abouelleil A."/>
            <person name="Alvarado L."/>
            <person name="Berlin A.M."/>
            <person name="Chapman S.B."/>
            <person name="Dewar J."/>
            <person name="Goldberg J."/>
            <person name="Griggs A."/>
            <person name="Gujja S."/>
            <person name="Hansen M."/>
            <person name="Howarth C."/>
            <person name="Imamovic A."/>
            <person name="Larimer J."/>
            <person name="McCowan C."/>
            <person name="Murphy C."/>
            <person name="Pearson M."/>
            <person name="Priest M."/>
            <person name="Roberts A."/>
            <person name="Saif S."/>
            <person name="Shea T."/>
            <person name="Sykes S."/>
            <person name="Wortman J."/>
            <person name="Nusbaum C."/>
            <person name="Birren B."/>
        </authorList>
    </citation>
    <scope>NUCLEOTIDE SEQUENCE</scope>
    <source>
        <strain evidence="7">CBS 10737</strain>
    </source>
</reference>
<accession>A0A1B9IAG4</accession>
<name>A0A1B9IAG4_9TREE</name>
<dbReference type="GeneID" id="30170116"/>
<feature type="transmembrane region" description="Helical" evidence="5">
    <location>
        <begin position="230"/>
        <end position="248"/>
    </location>
</feature>
<feature type="transmembrane region" description="Helical" evidence="5">
    <location>
        <begin position="99"/>
        <end position="120"/>
    </location>
</feature>
<feature type="transmembrane region" description="Helical" evidence="5">
    <location>
        <begin position="21"/>
        <end position="53"/>
    </location>
</feature>
<evidence type="ECO:0000256" key="5">
    <source>
        <dbReference type="SAM" id="Phobius"/>
    </source>
</evidence>
<comment type="subcellular location">
    <subcellularLocation>
        <location evidence="1">Membrane</location>
        <topology evidence="1">Multi-pass membrane protein</topology>
    </subcellularLocation>
</comment>
<evidence type="ECO:0000313" key="6">
    <source>
        <dbReference type="EMBL" id="OCF52457.1"/>
    </source>
</evidence>
<reference evidence="6" key="3">
    <citation type="submission" date="2016-07" db="EMBL/GenBank/DDBJ databases">
        <title>Evolution of pathogenesis and genome organization in the Tremellales.</title>
        <authorList>
            <person name="Cuomo C."/>
            <person name="Litvintseva A."/>
            <person name="Heitman J."/>
            <person name="Chen Y."/>
            <person name="Sun S."/>
            <person name="Springer D."/>
            <person name="Dromer F."/>
            <person name="Young S."/>
            <person name="Zeng Q."/>
            <person name="Chapman S."/>
            <person name="Gujja S."/>
            <person name="Saif S."/>
            <person name="Birren B."/>
        </authorList>
    </citation>
    <scope>NUCLEOTIDE SEQUENCE</scope>
    <source>
        <strain evidence="6">CBS 10737</strain>
    </source>
</reference>
<protein>
    <submittedName>
        <fullName evidence="6">Uncharacterized protein</fullName>
    </submittedName>
</protein>
<dbReference type="OrthoDB" id="3358017at2759"/>
<evidence type="ECO:0000256" key="3">
    <source>
        <dbReference type="ARBA" id="ARBA00022989"/>
    </source>
</evidence>
<evidence type="ECO:0000256" key="4">
    <source>
        <dbReference type="ARBA" id="ARBA00023136"/>
    </source>
</evidence>
<dbReference type="EMBL" id="CP144522">
    <property type="protein sequence ID" value="WWC69309.1"/>
    <property type="molecule type" value="Genomic_DNA"/>
</dbReference>
<dbReference type="PANTHER" id="PTHR31465:SF1">
    <property type="entry name" value="PROTEIN RTA1-RELATED"/>
    <property type="match status" value="1"/>
</dbReference>
<dbReference type="InterPro" id="IPR007568">
    <property type="entry name" value="RTA1"/>
</dbReference>